<sequence length="41" mass="4662">MFNMAGSTHMLGGPHTSINLFTFLSSFSRKRINPRLMVLNH</sequence>
<dbReference type="EMBL" id="GBRH01193271">
    <property type="protein sequence ID" value="JAE04625.1"/>
    <property type="molecule type" value="Transcribed_RNA"/>
</dbReference>
<accession>A0A0A9EV97</accession>
<name>A0A0A9EV97_ARUDO</name>
<reference evidence="1" key="1">
    <citation type="submission" date="2014-09" db="EMBL/GenBank/DDBJ databases">
        <authorList>
            <person name="Magalhaes I.L.F."/>
            <person name="Oliveira U."/>
            <person name="Santos F.R."/>
            <person name="Vidigal T.H.D.A."/>
            <person name="Brescovit A.D."/>
            <person name="Santos A.J."/>
        </authorList>
    </citation>
    <scope>NUCLEOTIDE SEQUENCE</scope>
    <source>
        <tissue evidence="1">Shoot tissue taken approximately 20 cm above the soil surface</tissue>
    </source>
</reference>
<dbReference type="AlphaFoldDB" id="A0A0A9EV97"/>
<proteinExistence type="predicted"/>
<protein>
    <submittedName>
        <fullName evidence="1">Uncharacterized protein</fullName>
    </submittedName>
</protein>
<organism evidence="1">
    <name type="scientific">Arundo donax</name>
    <name type="common">Giant reed</name>
    <name type="synonym">Donax arundinaceus</name>
    <dbReference type="NCBI Taxonomy" id="35708"/>
    <lineage>
        <taxon>Eukaryota</taxon>
        <taxon>Viridiplantae</taxon>
        <taxon>Streptophyta</taxon>
        <taxon>Embryophyta</taxon>
        <taxon>Tracheophyta</taxon>
        <taxon>Spermatophyta</taxon>
        <taxon>Magnoliopsida</taxon>
        <taxon>Liliopsida</taxon>
        <taxon>Poales</taxon>
        <taxon>Poaceae</taxon>
        <taxon>PACMAD clade</taxon>
        <taxon>Arundinoideae</taxon>
        <taxon>Arundineae</taxon>
        <taxon>Arundo</taxon>
    </lineage>
</organism>
<reference evidence="1" key="2">
    <citation type="journal article" date="2015" name="Data Brief">
        <title>Shoot transcriptome of the giant reed, Arundo donax.</title>
        <authorList>
            <person name="Barrero R.A."/>
            <person name="Guerrero F.D."/>
            <person name="Moolhuijzen P."/>
            <person name="Goolsby J.A."/>
            <person name="Tidwell J."/>
            <person name="Bellgard S.E."/>
            <person name="Bellgard M.I."/>
        </authorList>
    </citation>
    <scope>NUCLEOTIDE SEQUENCE</scope>
    <source>
        <tissue evidence="1">Shoot tissue taken approximately 20 cm above the soil surface</tissue>
    </source>
</reference>
<evidence type="ECO:0000313" key="1">
    <source>
        <dbReference type="EMBL" id="JAE04625.1"/>
    </source>
</evidence>